<dbReference type="EMBL" id="JAAZNV010000005">
    <property type="protein sequence ID" value="NMB91258.1"/>
    <property type="molecule type" value="Genomic_DNA"/>
</dbReference>
<organism evidence="7 8">
    <name type="scientific">candidate division WWE3 bacterium</name>
    <dbReference type="NCBI Taxonomy" id="2053526"/>
    <lineage>
        <taxon>Bacteria</taxon>
        <taxon>Katanobacteria</taxon>
    </lineage>
</organism>
<evidence type="ECO:0000313" key="7">
    <source>
        <dbReference type="EMBL" id="NMB91258.1"/>
    </source>
</evidence>
<dbReference type="FunFam" id="1.20.1260.100:FF:000001">
    <property type="entry name" value="translocator protein 2"/>
    <property type="match status" value="1"/>
</dbReference>
<dbReference type="PIRSF" id="PIRSF005859">
    <property type="entry name" value="PBR"/>
    <property type="match status" value="1"/>
</dbReference>
<feature type="transmembrane region" description="Helical" evidence="6">
    <location>
        <begin position="12"/>
        <end position="30"/>
    </location>
</feature>
<reference evidence="7 8" key="1">
    <citation type="journal article" date="2020" name="Biotechnol. Biofuels">
        <title>New insights from the biogas microbiome by comprehensive genome-resolved metagenomics of nearly 1600 species originating from multiple anaerobic digesters.</title>
        <authorList>
            <person name="Campanaro S."/>
            <person name="Treu L."/>
            <person name="Rodriguez-R L.M."/>
            <person name="Kovalovszki A."/>
            <person name="Ziels R.M."/>
            <person name="Maus I."/>
            <person name="Zhu X."/>
            <person name="Kougias P.G."/>
            <person name="Basile A."/>
            <person name="Luo G."/>
            <person name="Schluter A."/>
            <person name="Konstantinidis K.T."/>
            <person name="Angelidaki I."/>
        </authorList>
    </citation>
    <scope>NUCLEOTIDE SEQUENCE [LARGE SCALE GENOMIC DNA]</scope>
    <source>
        <strain evidence="7">AS27yjCOA_202</strain>
    </source>
</reference>
<dbReference type="AlphaFoldDB" id="A0A7X9E6M1"/>
<dbReference type="PANTHER" id="PTHR10057">
    <property type="entry name" value="PERIPHERAL-TYPE BENZODIAZEPINE RECEPTOR"/>
    <property type="match status" value="1"/>
</dbReference>
<evidence type="ECO:0000256" key="3">
    <source>
        <dbReference type="ARBA" id="ARBA00022692"/>
    </source>
</evidence>
<dbReference type="Gene3D" id="1.20.1260.100">
    <property type="entry name" value="TspO/MBR protein"/>
    <property type="match status" value="1"/>
</dbReference>
<dbReference type="PANTHER" id="PTHR10057:SF0">
    <property type="entry name" value="TRANSLOCATOR PROTEIN"/>
    <property type="match status" value="1"/>
</dbReference>
<protein>
    <submittedName>
        <fullName evidence="7">Tryptophan-rich sensory protein</fullName>
    </submittedName>
</protein>
<evidence type="ECO:0000313" key="8">
    <source>
        <dbReference type="Proteomes" id="UP000590542"/>
    </source>
</evidence>
<evidence type="ECO:0000256" key="4">
    <source>
        <dbReference type="ARBA" id="ARBA00022989"/>
    </source>
</evidence>
<feature type="transmembrane region" description="Helical" evidence="6">
    <location>
        <begin position="134"/>
        <end position="155"/>
    </location>
</feature>
<dbReference type="GO" id="GO:0016020">
    <property type="term" value="C:membrane"/>
    <property type="evidence" value="ECO:0007669"/>
    <property type="project" value="UniProtKB-SubCell"/>
</dbReference>
<keyword evidence="5 6" id="KW-0472">Membrane</keyword>
<gene>
    <name evidence="7" type="ORF">GYA37_00220</name>
</gene>
<evidence type="ECO:0000256" key="2">
    <source>
        <dbReference type="ARBA" id="ARBA00007524"/>
    </source>
</evidence>
<keyword evidence="4 6" id="KW-1133">Transmembrane helix</keyword>
<dbReference type="InterPro" id="IPR038330">
    <property type="entry name" value="TspO/MBR-related_sf"/>
</dbReference>
<evidence type="ECO:0000256" key="6">
    <source>
        <dbReference type="SAM" id="Phobius"/>
    </source>
</evidence>
<dbReference type="CDD" id="cd15904">
    <property type="entry name" value="TSPO_MBR"/>
    <property type="match status" value="1"/>
</dbReference>
<dbReference type="Proteomes" id="UP000590542">
    <property type="component" value="Unassembled WGS sequence"/>
</dbReference>
<dbReference type="GO" id="GO:0033013">
    <property type="term" value="P:tetrapyrrole metabolic process"/>
    <property type="evidence" value="ECO:0007669"/>
    <property type="project" value="UniProtKB-ARBA"/>
</dbReference>
<comment type="caution">
    <text evidence="7">The sequence shown here is derived from an EMBL/GenBank/DDBJ whole genome shotgun (WGS) entry which is preliminary data.</text>
</comment>
<evidence type="ECO:0000256" key="5">
    <source>
        <dbReference type="ARBA" id="ARBA00023136"/>
    </source>
</evidence>
<comment type="similarity">
    <text evidence="2">Belongs to the TspO/BZRP family.</text>
</comment>
<name>A0A7X9E6M1_UNCKA</name>
<accession>A0A7X9E6M1</accession>
<dbReference type="Pfam" id="PF03073">
    <property type="entry name" value="TspO_MBR"/>
    <property type="match status" value="1"/>
</dbReference>
<evidence type="ECO:0000256" key="1">
    <source>
        <dbReference type="ARBA" id="ARBA00004141"/>
    </source>
</evidence>
<dbReference type="InterPro" id="IPR004307">
    <property type="entry name" value="TspO_MBR"/>
</dbReference>
<feature type="transmembrane region" description="Helical" evidence="6">
    <location>
        <begin position="80"/>
        <end position="99"/>
    </location>
</feature>
<comment type="subcellular location">
    <subcellularLocation>
        <location evidence="1">Membrane</location>
        <topology evidence="1">Multi-pass membrane protein</topology>
    </subcellularLocation>
</comment>
<feature type="transmembrane region" description="Helical" evidence="6">
    <location>
        <begin position="50"/>
        <end position="68"/>
    </location>
</feature>
<sequence length="157" mass="17991">MLKNLKHIISNLVKVLLVSLIGGAVTAPAVRSWYNTLNKPMFNPPDWAFSLAWTILFILMAISAYLVNKRAQDKETSDRAIRIYDAQLFLNLLWSILFFGLRSPLLAFIDVIFLWCAIVYTIKAFHKIYTPSAILLIPYILWVTFAAILNLYIVLLN</sequence>
<proteinExistence type="inferred from homology"/>
<keyword evidence="3 6" id="KW-0812">Transmembrane</keyword>